<dbReference type="Proteomes" id="UP000240572">
    <property type="component" value="Unassembled WGS sequence"/>
</dbReference>
<gene>
    <name evidence="1" type="ORF">B0I18_102258</name>
</gene>
<evidence type="ECO:0000313" key="1">
    <source>
        <dbReference type="EMBL" id="PSK93288.1"/>
    </source>
</evidence>
<protein>
    <submittedName>
        <fullName evidence="1">Uncharacterized protein</fullName>
    </submittedName>
</protein>
<keyword evidence="2" id="KW-1185">Reference proteome</keyword>
<proteinExistence type="predicted"/>
<dbReference type="AlphaFoldDB" id="A0A2P8D7V0"/>
<reference evidence="1 2" key="1">
    <citation type="submission" date="2018-03" db="EMBL/GenBank/DDBJ databases">
        <title>Genomic Encyclopedia of Type Strains, Phase III (KMG-III): the genomes of soil and plant-associated and newly described type strains.</title>
        <authorList>
            <person name="Whitman W."/>
        </authorList>
    </citation>
    <scope>NUCLEOTIDE SEQUENCE [LARGE SCALE GENOMIC DNA]</scope>
    <source>
        <strain evidence="1 2">CGMCC 1.12700</strain>
    </source>
</reference>
<name>A0A2P8D7V0_9BACT</name>
<dbReference type="RefSeq" id="WP_106522303.1">
    <property type="nucleotide sequence ID" value="NZ_PYGD01000002.1"/>
</dbReference>
<comment type="caution">
    <text evidence="1">The sequence shown here is derived from an EMBL/GenBank/DDBJ whole genome shotgun (WGS) entry which is preliminary data.</text>
</comment>
<dbReference type="EMBL" id="PYGD01000002">
    <property type="protein sequence ID" value="PSK93288.1"/>
    <property type="molecule type" value="Genomic_DNA"/>
</dbReference>
<accession>A0A2P8D7V0</accession>
<evidence type="ECO:0000313" key="2">
    <source>
        <dbReference type="Proteomes" id="UP000240572"/>
    </source>
</evidence>
<organism evidence="1 2">
    <name type="scientific">Taibaiella chishuiensis</name>
    <dbReference type="NCBI Taxonomy" id="1434707"/>
    <lineage>
        <taxon>Bacteria</taxon>
        <taxon>Pseudomonadati</taxon>
        <taxon>Bacteroidota</taxon>
        <taxon>Chitinophagia</taxon>
        <taxon>Chitinophagales</taxon>
        <taxon>Chitinophagaceae</taxon>
        <taxon>Taibaiella</taxon>
    </lineage>
</organism>
<sequence length="128" mass="14481">MKNGSTIRLTAFFLLHLLLIQVLTVFLCAAGPLQAHTQHRHTQHTSHQETAHRCCTETTVQLIKADRLYTAAIREQASPAPFRLHAPAAFVLTLLNNRPVMRPVNTAPYFFYPPRAPGTRIAIQRFQI</sequence>